<evidence type="ECO:0000256" key="1">
    <source>
        <dbReference type="ARBA" id="ARBA00022676"/>
    </source>
</evidence>
<dbReference type="GO" id="GO:0016154">
    <property type="term" value="F:pyrimidine-nucleoside phosphorylase activity"/>
    <property type="evidence" value="ECO:0007669"/>
    <property type="project" value="TreeGrafter"/>
</dbReference>
<dbReference type="PANTHER" id="PTHR36540:SF1">
    <property type="entry name" value="PYRIMIDINE_PURINE NUCLEOSIDE PHOSPHORYLASE"/>
    <property type="match status" value="1"/>
</dbReference>
<protein>
    <submittedName>
        <fullName evidence="3">Uncharacterized protein</fullName>
    </submittedName>
</protein>
<evidence type="ECO:0000313" key="3">
    <source>
        <dbReference type="EMBL" id="OIQ67208.1"/>
    </source>
</evidence>
<sequence>MTQLPAVAVDARANVYFGGLCVSHTVHAADGSRKSVGVILPTGGKPLTFNTGAPERMDLVEGQCRVRLPGTTDWQTFRGGESFSVGGNTSFDIDVSEALHYVCHFG</sequence>
<proteinExistence type="inferred from homology"/>
<name>A0A1J5P8X9_9ZZZZ</name>
<dbReference type="CDD" id="cd20296">
    <property type="entry name" value="cupin_PpnP-like"/>
    <property type="match status" value="1"/>
</dbReference>
<comment type="caution">
    <text evidence="3">The sequence shown here is derived from an EMBL/GenBank/DDBJ whole genome shotgun (WGS) entry which is preliminary data.</text>
</comment>
<dbReference type="GO" id="GO:0005829">
    <property type="term" value="C:cytosol"/>
    <property type="evidence" value="ECO:0007669"/>
    <property type="project" value="TreeGrafter"/>
</dbReference>
<accession>A0A1J5P8X9</accession>
<gene>
    <name evidence="3" type="ORF">GALL_512170</name>
</gene>
<keyword evidence="1" id="KW-0328">Glycosyltransferase</keyword>
<dbReference type="SUPFAM" id="SSF51182">
    <property type="entry name" value="RmlC-like cupins"/>
    <property type="match status" value="1"/>
</dbReference>
<dbReference type="Gene3D" id="2.60.120.10">
    <property type="entry name" value="Jelly Rolls"/>
    <property type="match status" value="1"/>
</dbReference>
<evidence type="ECO:0000256" key="2">
    <source>
        <dbReference type="ARBA" id="ARBA00022679"/>
    </source>
</evidence>
<dbReference type="EMBL" id="MLJW01006077">
    <property type="protein sequence ID" value="OIQ67208.1"/>
    <property type="molecule type" value="Genomic_DNA"/>
</dbReference>
<reference evidence="3" key="1">
    <citation type="submission" date="2016-10" db="EMBL/GenBank/DDBJ databases">
        <title>Sequence of Gallionella enrichment culture.</title>
        <authorList>
            <person name="Poehlein A."/>
            <person name="Muehling M."/>
            <person name="Daniel R."/>
        </authorList>
    </citation>
    <scope>NUCLEOTIDE SEQUENCE</scope>
</reference>
<dbReference type="PANTHER" id="PTHR36540">
    <property type="entry name" value="PYRIMIDINE/PURINE NUCLEOSIDE PHOSPHORYLASE"/>
    <property type="match status" value="1"/>
</dbReference>
<dbReference type="Pfam" id="PF06865">
    <property type="entry name" value="Ppnp"/>
    <property type="match status" value="1"/>
</dbReference>
<dbReference type="InterPro" id="IPR011051">
    <property type="entry name" value="RmlC_Cupin_sf"/>
</dbReference>
<dbReference type="HAMAP" id="MF_01537">
    <property type="entry name" value="Nucleos_phosphorylase_PpnP"/>
    <property type="match status" value="1"/>
</dbReference>
<dbReference type="GO" id="GO:0004731">
    <property type="term" value="F:purine-nucleoside phosphorylase activity"/>
    <property type="evidence" value="ECO:0007669"/>
    <property type="project" value="TreeGrafter"/>
</dbReference>
<dbReference type="InterPro" id="IPR014710">
    <property type="entry name" value="RmlC-like_jellyroll"/>
</dbReference>
<dbReference type="InterPro" id="IPR009664">
    <property type="entry name" value="Ppnp"/>
</dbReference>
<dbReference type="AlphaFoldDB" id="A0A1J5P8X9"/>
<keyword evidence="2" id="KW-0808">Transferase</keyword>
<organism evidence="3">
    <name type="scientific">mine drainage metagenome</name>
    <dbReference type="NCBI Taxonomy" id="410659"/>
    <lineage>
        <taxon>unclassified sequences</taxon>
        <taxon>metagenomes</taxon>
        <taxon>ecological metagenomes</taxon>
    </lineage>
</organism>